<feature type="active site" description="Glycyl thioester intermediate" evidence="3">
    <location>
        <position position="85"/>
    </location>
</feature>
<organism evidence="6 7">
    <name type="scientific">Meloidogyne enterolobii</name>
    <name type="common">Root-knot nematode worm</name>
    <name type="synonym">Meloidogyne mayaguensis</name>
    <dbReference type="NCBI Taxonomy" id="390850"/>
    <lineage>
        <taxon>Eukaryota</taxon>
        <taxon>Metazoa</taxon>
        <taxon>Ecdysozoa</taxon>
        <taxon>Nematoda</taxon>
        <taxon>Chromadorea</taxon>
        <taxon>Rhabditida</taxon>
        <taxon>Tylenchina</taxon>
        <taxon>Tylenchomorpha</taxon>
        <taxon>Tylenchoidea</taxon>
        <taxon>Meloidogynidae</taxon>
        <taxon>Meloidogyninae</taxon>
        <taxon>Meloidogyne</taxon>
    </lineage>
</organism>
<keyword evidence="4" id="KW-0547">Nucleotide-binding</keyword>
<dbReference type="Proteomes" id="UP000580250">
    <property type="component" value="Unassembled WGS sequence"/>
</dbReference>
<dbReference type="Pfam" id="PF00179">
    <property type="entry name" value="UQ_con"/>
    <property type="match status" value="1"/>
</dbReference>
<dbReference type="PANTHER" id="PTHR24068">
    <property type="entry name" value="UBIQUITIN-CONJUGATING ENZYME E2"/>
    <property type="match status" value="1"/>
</dbReference>
<keyword evidence="4" id="KW-0067">ATP-binding</keyword>
<reference evidence="6 7" key="1">
    <citation type="submission" date="2020-08" db="EMBL/GenBank/DDBJ databases">
        <authorList>
            <person name="Koutsovoulos G."/>
            <person name="Danchin GJ E."/>
        </authorList>
    </citation>
    <scope>NUCLEOTIDE SEQUENCE [LARGE SCALE GENOMIC DNA]</scope>
</reference>
<evidence type="ECO:0000256" key="2">
    <source>
        <dbReference type="ARBA" id="ARBA00022786"/>
    </source>
</evidence>
<dbReference type="PROSITE" id="PS50127">
    <property type="entry name" value="UBC_2"/>
    <property type="match status" value="1"/>
</dbReference>
<dbReference type="InterPro" id="IPR016135">
    <property type="entry name" value="UBQ-conjugating_enzyme/RWD"/>
</dbReference>
<dbReference type="PROSITE" id="PS00183">
    <property type="entry name" value="UBC_1"/>
    <property type="match status" value="1"/>
</dbReference>
<proteinExistence type="inferred from homology"/>
<evidence type="ECO:0000313" key="6">
    <source>
        <dbReference type="EMBL" id="CAD2196562.1"/>
    </source>
</evidence>
<evidence type="ECO:0000313" key="7">
    <source>
        <dbReference type="Proteomes" id="UP000580250"/>
    </source>
</evidence>
<dbReference type="AlphaFoldDB" id="A0A6V7XBK6"/>
<comment type="caution">
    <text evidence="6">The sequence shown here is derived from an EMBL/GenBank/DDBJ whole genome shotgun (WGS) entry which is preliminary data.</text>
</comment>
<keyword evidence="1" id="KW-0808">Transferase</keyword>
<feature type="domain" description="UBC core" evidence="5">
    <location>
        <begin position="1"/>
        <end position="147"/>
    </location>
</feature>
<dbReference type="SMART" id="SM00212">
    <property type="entry name" value="UBCc"/>
    <property type="match status" value="1"/>
</dbReference>
<protein>
    <recommendedName>
        <fullName evidence="5">UBC core domain-containing protein</fullName>
    </recommendedName>
</protein>
<name>A0A6V7XBK6_MELEN</name>
<dbReference type="InterPro" id="IPR000608">
    <property type="entry name" value="UBC"/>
</dbReference>
<evidence type="ECO:0000259" key="5">
    <source>
        <dbReference type="PROSITE" id="PS50127"/>
    </source>
</evidence>
<gene>
    <name evidence="6" type="ORF">MENT_LOCUS49736</name>
</gene>
<dbReference type="GO" id="GO:0016740">
    <property type="term" value="F:transferase activity"/>
    <property type="evidence" value="ECO:0007669"/>
    <property type="project" value="UniProtKB-KW"/>
</dbReference>
<evidence type="ECO:0000256" key="3">
    <source>
        <dbReference type="PROSITE-ProRule" id="PRU10133"/>
    </source>
</evidence>
<evidence type="ECO:0000256" key="1">
    <source>
        <dbReference type="ARBA" id="ARBA00022679"/>
    </source>
</evidence>
<accession>A0A6V7XBK6</accession>
<dbReference type="EMBL" id="CAJEWN010001333">
    <property type="protein sequence ID" value="CAD2196562.1"/>
    <property type="molecule type" value="Genomic_DNA"/>
</dbReference>
<comment type="similarity">
    <text evidence="4">Belongs to the ubiquitin-conjugating enzyme family.</text>
</comment>
<keyword evidence="2 4" id="KW-0833">Ubl conjugation pathway</keyword>
<dbReference type="OrthoDB" id="7851174at2759"/>
<dbReference type="SUPFAM" id="SSF54495">
    <property type="entry name" value="UBC-like"/>
    <property type="match status" value="1"/>
</dbReference>
<dbReference type="InterPro" id="IPR023313">
    <property type="entry name" value="UBQ-conjugating_AS"/>
</dbReference>
<dbReference type="GO" id="GO:0005524">
    <property type="term" value="F:ATP binding"/>
    <property type="evidence" value="ECO:0007669"/>
    <property type="project" value="UniProtKB-UniRule"/>
</dbReference>
<evidence type="ECO:0000256" key="4">
    <source>
        <dbReference type="RuleBase" id="RU362109"/>
    </source>
</evidence>
<dbReference type="FunFam" id="3.10.110.10:FF:000002">
    <property type="entry name" value="Ubiquitin-conjugating enzyme E2 D3"/>
    <property type="match status" value="1"/>
</dbReference>
<dbReference type="Gene3D" id="3.10.110.10">
    <property type="entry name" value="Ubiquitin Conjugating Enzyme"/>
    <property type="match status" value="1"/>
</dbReference>
<sequence>MFCVLKPLELLDFRREPPALCSAGPIGEDLFTWQAAITGPPNSPYQGGVFYLNIKFPTEYPFKPPQVSFKTKIFHPNISEDGYICLDILQSKWSPALTISKVLVSICSLFGDANAAHGMSDDALKLYKTDRVKYDETARDWTQKYAM</sequence>